<feature type="non-terminal residue" evidence="3">
    <location>
        <position position="74"/>
    </location>
</feature>
<dbReference type="InterPro" id="IPR044037">
    <property type="entry name" value="FANCL_d3"/>
</dbReference>
<evidence type="ECO:0000259" key="1">
    <source>
        <dbReference type="Pfam" id="PF11793"/>
    </source>
</evidence>
<proteinExistence type="predicted"/>
<gene>
    <name evidence="3" type="primary">ORF11752</name>
</gene>
<dbReference type="GO" id="GO:0061630">
    <property type="term" value="F:ubiquitin protein ligase activity"/>
    <property type="evidence" value="ECO:0007669"/>
    <property type="project" value="TreeGrafter"/>
</dbReference>
<feature type="non-terminal residue" evidence="3">
    <location>
        <position position="1"/>
    </location>
</feature>
<dbReference type="Gene3D" id="3.10.110.20">
    <property type="entry name" value="RWD domain-like"/>
    <property type="match status" value="1"/>
</dbReference>
<dbReference type="InterPro" id="IPR026850">
    <property type="entry name" value="FANCL_C"/>
</dbReference>
<evidence type="ECO:0000313" key="3">
    <source>
        <dbReference type="EMBL" id="CEK50817.1"/>
    </source>
</evidence>
<reference evidence="3" key="1">
    <citation type="submission" date="2014-12" db="EMBL/GenBank/DDBJ databases">
        <title>Insight into the proteome of Arion vulgaris.</title>
        <authorList>
            <person name="Aradska J."/>
            <person name="Bulat T."/>
            <person name="Smidak R."/>
            <person name="Sarate P."/>
            <person name="Gangsoo J."/>
            <person name="Sialana F."/>
            <person name="Bilban M."/>
            <person name="Lubec G."/>
        </authorList>
    </citation>
    <scope>NUCLEOTIDE SEQUENCE</scope>
    <source>
        <tissue evidence="3">Skin</tissue>
    </source>
</reference>
<dbReference type="GO" id="GO:0006513">
    <property type="term" value="P:protein monoubiquitination"/>
    <property type="evidence" value="ECO:0007669"/>
    <property type="project" value="TreeGrafter"/>
</dbReference>
<name>A0A0B6Y3D4_9EUPU</name>
<dbReference type="Pfam" id="PF11793">
    <property type="entry name" value="FANCL_C"/>
    <property type="match status" value="1"/>
</dbReference>
<protein>
    <submittedName>
        <fullName evidence="3">Uncharacterized protein</fullName>
    </submittedName>
</protein>
<organism evidence="3">
    <name type="scientific">Arion vulgaris</name>
    <dbReference type="NCBI Taxonomy" id="1028688"/>
    <lineage>
        <taxon>Eukaryota</taxon>
        <taxon>Metazoa</taxon>
        <taxon>Spiralia</taxon>
        <taxon>Lophotrochozoa</taxon>
        <taxon>Mollusca</taxon>
        <taxon>Gastropoda</taxon>
        <taxon>Heterobranchia</taxon>
        <taxon>Euthyneura</taxon>
        <taxon>Panpulmonata</taxon>
        <taxon>Eupulmonata</taxon>
        <taxon>Stylommatophora</taxon>
        <taxon>Helicina</taxon>
        <taxon>Arionoidea</taxon>
        <taxon>Arionidae</taxon>
        <taxon>Arion</taxon>
    </lineage>
</organism>
<dbReference type="Gene3D" id="3.30.40.10">
    <property type="entry name" value="Zinc/RING finger domain, C3HC4 (zinc finger)"/>
    <property type="match status" value="1"/>
</dbReference>
<dbReference type="InterPro" id="IPR043003">
    <property type="entry name" value="FANCL_d3_sf"/>
</dbReference>
<sequence>SAIAELREKLNINLHRWDVDRSLLNNLQEVLDMDFPTHTDTRKEELSIDCGICYCYRLCDEVPEIVCEDKRCAQ</sequence>
<dbReference type="InterPro" id="IPR013083">
    <property type="entry name" value="Znf_RING/FYVE/PHD"/>
</dbReference>
<dbReference type="AlphaFoldDB" id="A0A0B6Y3D4"/>
<feature type="domain" description="FANCL C-terminal" evidence="1">
    <location>
        <begin position="47"/>
        <end position="74"/>
    </location>
</feature>
<dbReference type="Pfam" id="PF18891">
    <property type="entry name" value="FANCL_d3"/>
    <property type="match status" value="1"/>
</dbReference>
<dbReference type="GO" id="GO:0043240">
    <property type="term" value="C:Fanconi anaemia nuclear complex"/>
    <property type="evidence" value="ECO:0007669"/>
    <property type="project" value="InterPro"/>
</dbReference>
<dbReference type="GO" id="GO:0036297">
    <property type="term" value="P:interstrand cross-link repair"/>
    <property type="evidence" value="ECO:0007669"/>
    <property type="project" value="InterPro"/>
</dbReference>
<feature type="domain" description="FANCL UBC-like" evidence="2">
    <location>
        <begin position="2"/>
        <end position="37"/>
    </location>
</feature>
<dbReference type="PANTHER" id="PTHR13206:SF0">
    <property type="entry name" value="E3 UBIQUITIN-PROTEIN LIGASE FANCL"/>
    <property type="match status" value="1"/>
</dbReference>
<accession>A0A0B6Y3D4</accession>
<evidence type="ECO:0000259" key="2">
    <source>
        <dbReference type="Pfam" id="PF18891"/>
    </source>
</evidence>
<dbReference type="PANTHER" id="PTHR13206">
    <property type="entry name" value="UBIQUITIN LIGASE PROTEIN PHF9 FANCONI ANEMIA GROUP L PROTEIN"/>
    <property type="match status" value="1"/>
</dbReference>
<dbReference type="EMBL" id="HACG01003952">
    <property type="protein sequence ID" value="CEK50817.1"/>
    <property type="molecule type" value="Transcribed_RNA"/>
</dbReference>
<dbReference type="InterPro" id="IPR026848">
    <property type="entry name" value="Fancl"/>
</dbReference>